<gene>
    <name evidence="1" type="ORF">HN018_10310</name>
</gene>
<accession>A0A6M8HQ07</accession>
<name>A0A6M8HQ07_9PROT</name>
<proteinExistence type="predicted"/>
<dbReference type="Gene3D" id="2.40.128.130">
    <property type="entry name" value="Autotransporter beta-domain"/>
    <property type="match status" value="1"/>
</dbReference>
<dbReference type="Proteomes" id="UP000500767">
    <property type="component" value="Chromosome"/>
</dbReference>
<evidence type="ECO:0000313" key="2">
    <source>
        <dbReference type="Proteomes" id="UP000500767"/>
    </source>
</evidence>
<evidence type="ECO:0000313" key="1">
    <source>
        <dbReference type="EMBL" id="QKE90377.1"/>
    </source>
</evidence>
<keyword evidence="2" id="KW-1185">Reference proteome</keyword>
<dbReference type="KEGG" id="lck:HN018_10310"/>
<dbReference type="SUPFAM" id="SSF103515">
    <property type="entry name" value="Autotransporter"/>
    <property type="match status" value="1"/>
</dbReference>
<dbReference type="InterPro" id="IPR036709">
    <property type="entry name" value="Autotransporte_beta_dom_sf"/>
</dbReference>
<reference evidence="1 2" key="1">
    <citation type="journal article" date="2014" name="World J. Microbiol. Biotechnol.">
        <title>Biodiversity and physiological characteristics of Antarctic and Arctic lichens-associated bacteria.</title>
        <authorList>
            <person name="Lee Y.M."/>
            <person name="Kim E.H."/>
            <person name="Lee H.K."/>
            <person name="Hong S.G."/>
        </authorList>
    </citation>
    <scope>NUCLEOTIDE SEQUENCE [LARGE SCALE GENOMIC DNA]</scope>
    <source>
        <strain evidence="1 2">PAMC 26569</strain>
    </source>
</reference>
<protein>
    <submittedName>
        <fullName evidence="1">Uncharacterized protein</fullName>
    </submittedName>
</protein>
<dbReference type="RefSeq" id="WP_171833941.1">
    <property type="nucleotide sequence ID" value="NZ_CP053708.1"/>
</dbReference>
<sequence>MKFVVSNRFIIRTGCTALAVTGAGLAARADPLPVIAIHREVGLAAEGQFTNYKENFSVETAKGLHDRETGGTPGFEFKAEDMLDIGPIRHVYASVEFRYNNGTTRYNGAYQRSHDPLIATDGLETKDVRAELGKGFLIGDRLLITPVVQFAYHDWNRTLSDYSEDYRQLAVGAAVHGDFALTRRLVLSARLGWAETLDPKMTATGQSVTIDRHSYTLDPLHFPLGDRPVWQAGSSLDYRMTRHVHLYGGVDFQRFGYAQGKTRATIHGRSVHSTYTEPDSWTQTIVLTTGLAWSF</sequence>
<dbReference type="AlphaFoldDB" id="A0A6M8HQ07"/>
<organism evidence="1 2">
    <name type="scientific">Lichenicola cladoniae</name>
    <dbReference type="NCBI Taxonomy" id="1484109"/>
    <lineage>
        <taxon>Bacteria</taxon>
        <taxon>Pseudomonadati</taxon>
        <taxon>Pseudomonadota</taxon>
        <taxon>Alphaproteobacteria</taxon>
        <taxon>Acetobacterales</taxon>
        <taxon>Acetobacteraceae</taxon>
        <taxon>Lichenicola</taxon>
    </lineage>
</organism>
<dbReference type="EMBL" id="CP053708">
    <property type="protein sequence ID" value="QKE90377.1"/>
    <property type="molecule type" value="Genomic_DNA"/>
</dbReference>